<accession>A0ABY8DC14</accession>
<keyword evidence="2" id="KW-1185">Reference proteome</keyword>
<protein>
    <recommendedName>
        <fullName evidence="3">HEPN domain-containing protein</fullName>
    </recommendedName>
</protein>
<organism evidence="1 2">
    <name type="scientific">Sinorhizobium garamanticum</name>
    <dbReference type="NCBI Taxonomy" id="680247"/>
    <lineage>
        <taxon>Bacteria</taxon>
        <taxon>Pseudomonadati</taxon>
        <taxon>Pseudomonadota</taxon>
        <taxon>Alphaproteobacteria</taxon>
        <taxon>Hyphomicrobiales</taxon>
        <taxon>Rhizobiaceae</taxon>
        <taxon>Sinorhizobium/Ensifer group</taxon>
        <taxon>Sinorhizobium</taxon>
    </lineage>
</organism>
<evidence type="ECO:0008006" key="3">
    <source>
        <dbReference type="Google" id="ProtNLM"/>
    </source>
</evidence>
<dbReference type="EMBL" id="CP120373">
    <property type="protein sequence ID" value="WEX88430.1"/>
    <property type="molecule type" value="Genomic_DNA"/>
</dbReference>
<gene>
    <name evidence="1" type="ORF">PZN02_000912</name>
</gene>
<proteinExistence type="predicted"/>
<reference evidence="1 2" key="1">
    <citation type="submission" date="2023-03" db="EMBL/GenBank/DDBJ databases">
        <authorList>
            <person name="Kaur S."/>
            <person name="Espinosa-Saiz D."/>
            <person name="Velazquez E."/>
            <person name="Menendez E."/>
            <person name="diCenzo G.C."/>
        </authorList>
    </citation>
    <scope>NUCLEOTIDE SEQUENCE [LARGE SCALE GENOMIC DNA]</scope>
    <source>
        <strain evidence="1 2">LMG 24692</strain>
    </source>
</reference>
<evidence type="ECO:0000313" key="2">
    <source>
        <dbReference type="Proteomes" id="UP001229355"/>
    </source>
</evidence>
<dbReference type="RefSeq" id="WP_280660425.1">
    <property type="nucleotide sequence ID" value="NZ_CP120373.1"/>
</dbReference>
<name>A0ABY8DC14_9HYPH</name>
<sequence length="177" mass="19746">MQFVRFLLGDLHDDLSGKVARFHQLADLSGALGSNGTLLTGGEITYAAWNEARTSFIHGNYVATVMLCQGLAEHLLASHLELGIHGEELPERVSFQETLRRNLTRNLITQQDADDLKRLMTLRNPLSHYRRIDNPASLSRRVLDTMLPAEDHLRADASFAISMAVRLLALPAFRLGD</sequence>
<evidence type="ECO:0000313" key="1">
    <source>
        <dbReference type="EMBL" id="WEX88430.1"/>
    </source>
</evidence>
<dbReference type="Proteomes" id="UP001229355">
    <property type="component" value="Chromosome 1"/>
</dbReference>